<dbReference type="STRING" id="1797714.A3D04_02950"/>
<gene>
    <name evidence="1" type="ORF">A3D04_02950</name>
</gene>
<evidence type="ECO:0000313" key="2">
    <source>
        <dbReference type="Proteomes" id="UP000177369"/>
    </source>
</evidence>
<accession>A0A1F5G814</accession>
<proteinExistence type="predicted"/>
<dbReference type="EMBL" id="MFBD01000040">
    <property type="protein sequence ID" value="OGD87996.1"/>
    <property type="molecule type" value="Genomic_DNA"/>
</dbReference>
<reference evidence="1 2" key="1">
    <citation type="journal article" date="2016" name="Nat. Commun.">
        <title>Thousands of microbial genomes shed light on interconnected biogeochemical processes in an aquifer system.</title>
        <authorList>
            <person name="Anantharaman K."/>
            <person name="Brown C.T."/>
            <person name="Hug L.A."/>
            <person name="Sharon I."/>
            <person name="Castelle C.J."/>
            <person name="Probst A.J."/>
            <person name="Thomas B.C."/>
            <person name="Singh A."/>
            <person name="Wilkins M.J."/>
            <person name="Karaoz U."/>
            <person name="Brodie E.L."/>
            <person name="Williams K.H."/>
            <person name="Hubbard S.S."/>
            <person name="Banfield J.F."/>
        </authorList>
    </citation>
    <scope>NUCLEOTIDE SEQUENCE [LARGE SCALE GENOMIC DNA]</scope>
</reference>
<comment type="caution">
    <text evidence="1">The sequence shown here is derived from an EMBL/GenBank/DDBJ whole genome shotgun (WGS) entry which is preliminary data.</text>
</comment>
<sequence>MQNTIRTTIGIRKDLLNMSRQYALKRGASLQDTINAALAAGFQRISDLESRKQAMAKIDRFRESLRGRKINVQEILQESKKDLK</sequence>
<dbReference type="AlphaFoldDB" id="A0A1F5G814"/>
<dbReference type="Proteomes" id="UP000177369">
    <property type="component" value="Unassembled WGS sequence"/>
</dbReference>
<organism evidence="1 2">
    <name type="scientific">Candidatus Curtissbacteria bacterium RIFCSPHIGHO2_02_FULL_40_16b</name>
    <dbReference type="NCBI Taxonomy" id="1797714"/>
    <lineage>
        <taxon>Bacteria</taxon>
        <taxon>Candidatus Curtissiibacteriota</taxon>
    </lineage>
</organism>
<name>A0A1F5G814_9BACT</name>
<evidence type="ECO:0000313" key="1">
    <source>
        <dbReference type="EMBL" id="OGD87996.1"/>
    </source>
</evidence>
<protein>
    <submittedName>
        <fullName evidence="1">Uncharacterized protein</fullName>
    </submittedName>
</protein>